<name>A0ABR7HS59_9FIRM</name>
<evidence type="ECO:0000313" key="4">
    <source>
        <dbReference type="Proteomes" id="UP000660021"/>
    </source>
</evidence>
<dbReference type="Proteomes" id="UP000660021">
    <property type="component" value="Unassembled WGS sequence"/>
</dbReference>
<dbReference type="SUPFAM" id="SSF55347">
    <property type="entry name" value="Glyceraldehyde-3-phosphate dehydrogenase-like, C-terminal domain"/>
    <property type="match status" value="1"/>
</dbReference>
<evidence type="ECO:0000313" key="3">
    <source>
        <dbReference type="EMBL" id="MBC5730332.1"/>
    </source>
</evidence>
<dbReference type="Pfam" id="PF22725">
    <property type="entry name" value="GFO_IDH_MocA_C3"/>
    <property type="match status" value="1"/>
</dbReference>
<dbReference type="InterPro" id="IPR051450">
    <property type="entry name" value="Gfo/Idh/MocA_Oxidoreductases"/>
</dbReference>
<accession>A0ABR7HS59</accession>
<dbReference type="InterPro" id="IPR036291">
    <property type="entry name" value="NAD(P)-bd_dom_sf"/>
</dbReference>
<dbReference type="PANTHER" id="PTHR43377">
    <property type="entry name" value="BILIVERDIN REDUCTASE A"/>
    <property type="match status" value="1"/>
</dbReference>
<dbReference type="SUPFAM" id="SSF51735">
    <property type="entry name" value="NAD(P)-binding Rossmann-fold domains"/>
    <property type="match status" value="1"/>
</dbReference>
<evidence type="ECO:0000259" key="1">
    <source>
        <dbReference type="Pfam" id="PF01408"/>
    </source>
</evidence>
<proteinExistence type="predicted"/>
<dbReference type="Gene3D" id="3.40.50.720">
    <property type="entry name" value="NAD(P)-binding Rossmann-like Domain"/>
    <property type="match status" value="1"/>
</dbReference>
<sequence>MEVLIWGTGNMARLHSARLARRTDVTITAVISRRGGGEPLPGASDARILAGPEELETLPHRPDLAVICLPSDLHRSAAEALMGRVPHILCEKPAALSLEDAIAMADRAEQTGTTLSVAQVLRSWDAYEALSHRLTAGRERLHTLTLWRRQPRPDWSDGGWLADPKRSGGVLFDLAIHDVDYVVSLFGPPERVEASEGPGGESVTLFLRYPTFCAVLYASWCLPSGFASGLEAGVEAAFTDELIRFDSRLASDRWRRYTPQGMEEECFPTWDPYGRQIDTLLEELRVGRSPGRLDIRTVLPALAVCQQAEQLISG</sequence>
<feature type="domain" description="Gfo/Idh/MocA-like oxidoreductase N-terminal" evidence="1">
    <location>
        <begin position="2"/>
        <end position="118"/>
    </location>
</feature>
<dbReference type="PANTHER" id="PTHR43377:SF8">
    <property type="entry name" value="BLR3664 PROTEIN"/>
    <property type="match status" value="1"/>
</dbReference>
<dbReference type="EMBL" id="JACOPR010000003">
    <property type="protein sequence ID" value="MBC5730332.1"/>
    <property type="molecule type" value="Genomic_DNA"/>
</dbReference>
<dbReference type="Pfam" id="PF01408">
    <property type="entry name" value="GFO_IDH_MocA"/>
    <property type="match status" value="1"/>
</dbReference>
<evidence type="ECO:0000259" key="2">
    <source>
        <dbReference type="Pfam" id="PF22725"/>
    </source>
</evidence>
<organism evidence="3 4">
    <name type="scientific">Pseudoflavonifractor hominis</name>
    <dbReference type="NCBI Taxonomy" id="2763059"/>
    <lineage>
        <taxon>Bacteria</taxon>
        <taxon>Bacillati</taxon>
        <taxon>Bacillota</taxon>
        <taxon>Clostridia</taxon>
        <taxon>Eubacteriales</taxon>
        <taxon>Oscillospiraceae</taxon>
        <taxon>Pseudoflavonifractor</taxon>
    </lineage>
</organism>
<dbReference type="InterPro" id="IPR055170">
    <property type="entry name" value="GFO_IDH_MocA-like_dom"/>
</dbReference>
<dbReference type="InterPro" id="IPR000683">
    <property type="entry name" value="Gfo/Idh/MocA-like_OxRdtase_N"/>
</dbReference>
<keyword evidence="4" id="KW-1185">Reference proteome</keyword>
<feature type="domain" description="GFO/IDH/MocA-like oxidoreductase" evidence="2">
    <location>
        <begin position="141"/>
        <end position="225"/>
    </location>
</feature>
<gene>
    <name evidence="3" type="ORF">H8S34_05735</name>
</gene>
<protein>
    <submittedName>
        <fullName evidence="3">Gfo/Idh/MocA family oxidoreductase</fullName>
    </submittedName>
</protein>
<comment type="caution">
    <text evidence="3">The sequence shown here is derived from an EMBL/GenBank/DDBJ whole genome shotgun (WGS) entry which is preliminary data.</text>
</comment>
<reference evidence="3 4" key="1">
    <citation type="submission" date="2020-08" db="EMBL/GenBank/DDBJ databases">
        <title>Genome public.</title>
        <authorList>
            <person name="Liu C."/>
            <person name="Sun Q."/>
        </authorList>
    </citation>
    <scope>NUCLEOTIDE SEQUENCE [LARGE SCALE GENOMIC DNA]</scope>
    <source>
        <strain evidence="3 4">New-38</strain>
    </source>
</reference>
<dbReference type="RefSeq" id="WP_186963293.1">
    <property type="nucleotide sequence ID" value="NZ_JACOPR010000003.1"/>
</dbReference>
<dbReference type="Gene3D" id="3.30.360.10">
    <property type="entry name" value="Dihydrodipicolinate Reductase, domain 2"/>
    <property type="match status" value="1"/>
</dbReference>